<dbReference type="Proteomes" id="UP001244564">
    <property type="component" value="Chromosome"/>
</dbReference>
<gene>
    <name evidence="1" type="ORF">QBO96_18880</name>
</gene>
<name>A0ABY8KFP8_9BACI</name>
<sequence>MYLKYETYADFVEGNQAYKYHECETCNGIRELSIEDLDITIENRKMHFKDFLVLTCLKCGENCVPQHSKQMVDGCYKIMIRDGHLEGIQKYTGYKKKFMYCSQQNFNYDHRDYYNIPGLCFDEENSEEGFLTPVYFTKNVLIYFMHHPEYKMNLFSESYGVISYKDEWNVPFGINRNGKVIFWLGDLNLMDITSLEIMKPHNVDSDHKLIDSEFYAAQLCCIWSEPNKELKACYKKQELFDLILKKYGINLFHLEDEIEQQMRDFDKPVIFTKKSIEAAINMLHKVLIEGVNIKSFRELYVQLYEHPEKGYKEWKSIKFYHKLLEKIISDQDKVKEIIAPLYLINDLRQYYDHLLPKDKKEYIEANVKTSLGIDSFENIDLVYDGLINKLNILFQYLVIEYSRD</sequence>
<dbReference type="RefSeq" id="WP_279494015.1">
    <property type="nucleotide sequence ID" value="NZ_CP122283.1"/>
</dbReference>
<proteinExistence type="predicted"/>
<dbReference type="EMBL" id="CP122283">
    <property type="protein sequence ID" value="WGF37757.1"/>
    <property type="molecule type" value="Genomic_DNA"/>
</dbReference>
<reference evidence="1 2" key="1">
    <citation type="submission" date="2023-04" db="EMBL/GenBank/DDBJ databases">
        <title>Genomic of Lysinibacillus capsici TSBLM.</title>
        <authorList>
            <person name="Hu X.S."/>
            <person name="Yu C.H."/>
        </authorList>
    </citation>
    <scope>NUCLEOTIDE SEQUENCE [LARGE SCALE GENOMIC DNA]</scope>
    <source>
        <strain evidence="1 2">TSBLM</strain>
    </source>
</reference>
<protein>
    <submittedName>
        <fullName evidence="1">Uncharacterized protein</fullName>
    </submittedName>
</protein>
<accession>A0ABY8KFP8</accession>
<evidence type="ECO:0000313" key="1">
    <source>
        <dbReference type="EMBL" id="WGF37757.1"/>
    </source>
</evidence>
<organism evidence="1 2">
    <name type="scientific">Lysinibacillus capsici</name>
    <dbReference type="NCBI Taxonomy" id="2115968"/>
    <lineage>
        <taxon>Bacteria</taxon>
        <taxon>Bacillati</taxon>
        <taxon>Bacillota</taxon>
        <taxon>Bacilli</taxon>
        <taxon>Bacillales</taxon>
        <taxon>Bacillaceae</taxon>
        <taxon>Lysinibacillus</taxon>
    </lineage>
</organism>
<evidence type="ECO:0000313" key="2">
    <source>
        <dbReference type="Proteomes" id="UP001244564"/>
    </source>
</evidence>
<keyword evidence="2" id="KW-1185">Reference proteome</keyword>